<sequence length="271" mass="28553">MLARVRSTVAAVVVAVIGLLAAGVSTSSDAAVIATYNLFGASDGRVAVGLDPSDSFDLTSGTSLAHTNAGWLCAHLAPELWKFRYYSNALCIDAVMACSEAAAPQGRSPGVTFTFDGAGSNYYRCWTFAGSSASLAARETSTAYPIESYPAKTLAIYDGFNDPGLQRPSFTQHLELRDGAGSGDVAEVSTVSFRLHSTGGLTYSMRYLGWNGKPRAGYVDHGQFISYAYGFAAGYDRIMQPQSCLAAGLCVKTSALYYTGLDGRAMVAVVT</sequence>
<name>A0A930VSZ8_9ACTN</name>
<proteinExistence type="predicted"/>
<dbReference type="Proteomes" id="UP000660668">
    <property type="component" value="Unassembled WGS sequence"/>
</dbReference>
<evidence type="ECO:0000256" key="1">
    <source>
        <dbReference type="SAM" id="SignalP"/>
    </source>
</evidence>
<organism evidence="2 3">
    <name type="scientific">Nocardioides agariphilus</name>
    <dbReference type="NCBI Taxonomy" id="433664"/>
    <lineage>
        <taxon>Bacteria</taxon>
        <taxon>Bacillati</taxon>
        <taxon>Actinomycetota</taxon>
        <taxon>Actinomycetes</taxon>
        <taxon>Propionibacteriales</taxon>
        <taxon>Nocardioidaceae</taxon>
        <taxon>Nocardioides</taxon>
    </lineage>
</organism>
<protein>
    <submittedName>
        <fullName evidence="2">Uncharacterized protein</fullName>
    </submittedName>
</protein>
<keyword evidence="1" id="KW-0732">Signal</keyword>
<reference evidence="2" key="1">
    <citation type="submission" date="2020-11" db="EMBL/GenBank/DDBJ databases">
        <title>Nocardioides cynanchi sp. nov., isolated from soil of rhizosphere of Cynanchum wilfordii.</title>
        <authorList>
            <person name="Lee J.-S."/>
            <person name="Suh M.K."/>
            <person name="Kim J.-S."/>
        </authorList>
    </citation>
    <scope>NUCLEOTIDE SEQUENCE</scope>
    <source>
        <strain evidence="2">KCTC 19276</strain>
    </source>
</reference>
<accession>A0A930VSZ8</accession>
<comment type="caution">
    <text evidence="2">The sequence shown here is derived from an EMBL/GenBank/DDBJ whole genome shotgun (WGS) entry which is preliminary data.</text>
</comment>
<feature type="chain" id="PRO_5037713211" evidence="1">
    <location>
        <begin position="31"/>
        <end position="271"/>
    </location>
</feature>
<dbReference type="RefSeq" id="WP_194698535.1">
    <property type="nucleotide sequence ID" value="NZ_JADKPO010000048.1"/>
</dbReference>
<keyword evidence="3" id="KW-1185">Reference proteome</keyword>
<gene>
    <name evidence="2" type="ORF">ISU10_21660</name>
</gene>
<dbReference type="EMBL" id="JADKPO010000048">
    <property type="protein sequence ID" value="MBF4770391.1"/>
    <property type="molecule type" value="Genomic_DNA"/>
</dbReference>
<evidence type="ECO:0000313" key="2">
    <source>
        <dbReference type="EMBL" id="MBF4770391.1"/>
    </source>
</evidence>
<evidence type="ECO:0000313" key="3">
    <source>
        <dbReference type="Proteomes" id="UP000660668"/>
    </source>
</evidence>
<dbReference type="AlphaFoldDB" id="A0A930VSZ8"/>
<feature type="signal peptide" evidence="1">
    <location>
        <begin position="1"/>
        <end position="30"/>
    </location>
</feature>